<feature type="domain" description="PDZ" evidence="5">
    <location>
        <begin position="485"/>
        <end position="571"/>
    </location>
</feature>
<dbReference type="SMART" id="SM00228">
    <property type="entry name" value="PDZ"/>
    <property type="match status" value="1"/>
</dbReference>
<dbReference type="Pfam" id="PF13365">
    <property type="entry name" value="Trypsin_2"/>
    <property type="match status" value="1"/>
</dbReference>
<accession>A0A3L7J5G3</accession>
<evidence type="ECO:0000256" key="2">
    <source>
        <dbReference type="ARBA" id="ARBA00022670"/>
    </source>
</evidence>
<comment type="caution">
    <text evidence="6">The sequence shown here is derived from an EMBL/GenBank/DDBJ whole genome shotgun (WGS) entry which is preliminary data.</text>
</comment>
<dbReference type="SUPFAM" id="SSF50156">
    <property type="entry name" value="PDZ domain-like"/>
    <property type="match status" value="1"/>
</dbReference>
<keyword evidence="7" id="KW-1185">Reference proteome</keyword>
<dbReference type="Gene3D" id="2.30.42.10">
    <property type="match status" value="1"/>
</dbReference>
<dbReference type="Pfam" id="PF13180">
    <property type="entry name" value="PDZ_2"/>
    <property type="match status" value="1"/>
</dbReference>
<dbReference type="GO" id="GO:0006508">
    <property type="term" value="P:proteolysis"/>
    <property type="evidence" value="ECO:0007669"/>
    <property type="project" value="UniProtKB-KW"/>
</dbReference>
<evidence type="ECO:0000256" key="4">
    <source>
        <dbReference type="SAM" id="MobiDB-lite"/>
    </source>
</evidence>
<dbReference type="InterPro" id="IPR036034">
    <property type="entry name" value="PDZ_sf"/>
</dbReference>
<dbReference type="EMBL" id="RCWJ01000001">
    <property type="protein sequence ID" value="RLQ85750.1"/>
    <property type="molecule type" value="Genomic_DNA"/>
</dbReference>
<feature type="compositionally biased region" description="Basic and acidic residues" evidence="4">
    <location>
        <begin position="1"/>
        <end position="14"/>
    </location>
</feature>
<dbReference type="PANTHER" id="PTHR43343:SF3">
    <property type="entry name" value="PROTEASE DO-LIKE 8, CHLOROPLASTIC"/>
    <property type="match status" value="1"/>
</dbReference>
<dbReference type="PANTHER" id="PTHR43343">
    <property type="entry name" value="PEPTIDASE S12"/>
    <property type="match status" value="1"/>
</dbReference>
<evidence type="ECO:0000313" key="6">
    <source>
        <dbReference type="EMBL" id="RLQ85750.1"/>
    </source>
</evidence>
<dbReference type="RefSeq" id="WP_121658116.1">
    <property type="nucleotide sequence ID" value="NZ_BMEK01000001.1"/>
</dbReference>
<feature type="compositionally biased region" description="Polar residues" evidence="4">
    <location>
        <begin position="37"/>
        <end position="46"/>
    </location>
</feature>
<sequence>MTDHPQDSNGDENRQVPSPGNPDANAASPHAGPASGVESTAGTQGYENVPPAPPLPNPAAQQGTGSAAESPAQGSSDQATAAEDTPTAAAAHFPPFSGSAPQPQRNETAPTDVYPPAPQGAAFGSPQAPTANYGTAPIPNGYDASSQFGGQHYQPYGTPTAGSASYGPTGYAPNTHPQPPAPREKRRSNVGLLVAGLAVGALVGGAAGAGTSALITTNQSSTVSSNAIGSENVTINDTEDVTQTSAIAAKASPSVVTLSVAGGQSAGSGSGVILSKDGYVLTNNHVVTLDGELAEPQIQVTDNSGKLYNATVVGNDPVYDLAVIKLEGATDLTPMAFADSSELNVGDMAVAIGAPLGLAGTVTDGIVSALNRSITVASSAVPDDNSNTDENQQDPYDIWGFDIPGQTPDAAPSQQAVISLSVIQTDAAINPGNSGGALVDKEGKLIGVNVAIASASSSDSSTQGGSIGVGFAITSNIAERVANEIIDNGKATHGLLGATVGDAATAEDSPVVGALINEATPGGSAEEAGLTKGDIVTSFNGFPVTSATDLTAQVRALAAGAEAELTYVRNGDTKKATVTLGELVL</sequence>
<protein>
    <submittedName>
        <fullName evidence="6">PDZ domain-containing protein</fullName>
    </submittedName>
</protein>
<feature type="region of interest" description="Disordered" evidence="4">
    <location>
        <begin position="1"/>
        <end position="186"/>
    </location>
</feature>
<feature type="compositionally biased region" description="Low complexity" evidence="4">
    <location>
        <begin position="79"/>
        <end position="91"/>
    </location>
</feature>
<evidence type="ECO:0000313" key="7">
    <source>
        <dbReference type="Proteomes" id="UP000282460"/>
    </source>
</evidence>
<dbReference type="Proteomes" id="UP000282460">
    <property type="component" value="Unassembled WGS sequence"/>
</dbReference>
<dbReference type="InterPro" id="IPR043504">
    <property type="entry name" value="Peptidase_S1_PA_chymotrypsin"/>
</dbReference>
<dbReference type="Gene3D" id="2.40.10.10">
    <property type="entry name" value="Trypsin-like serine proteases"/>
    <property type="match status" value="2"/>
</dbReference>
<dbReference type="InterPro" id="IPR051201">
    <property type="entry name" value="Chloro_Bact_Ser_Proteases"/>
</dbReference>
<comment type="similarity">
    <text evidence="1">Belongs to the peptidase S1C family.</text>
</comment>
<dbReference type="AlphaFoldDB" id="A0A3L7J5G3"/>
<keyword evidence="3" id="KW-0378">Hydrolase</keyword>
<name>A0A3L7J5G3_9MICO</name>
<evidence type="ECO:0000256" key="1">
    <source>
        <dbReference type="ARBA" id="ARBA00010541"/>
    </source>
</evidence>
<dbReference type="InterPro" id="IPR001478">
    <property type="entry name" value="PDZ"/>
</dbReference>
<dbReference type="GO" id="GO:0004252">
    <property type="term" value="F:serine-type endopeptidase activity"/>
    <property type="evidence" value="ECO:0007669"/>
    <property type="project" value="InterPro"/>
</dbReference>
<dbReference type="OrthoDB" id="9758917at2"/>
<proteinExistence type="inferred from homology"/>
<reference evidence="6 7" key="1">
    <citation type="submission" date="2018-10" db="EMBL/GenBank/DDBJ databases">
        <authorList>
            <person name="Li J."/>
        </authorList>
    </citation>
    <scope>NUCLEOTIDE SEQUENCE [LARGE SCALE GENOMIC DNA]</scope>
    <source>
        <strain evidence="6 7">ZD1-4</strain>
    </source>
</reference>
<dbReference type="PRINTS" id="PR00834">
    <property type="entry name" value="PROTEASES2C"/>
</dbReference>
<dbReference type="SUPFAM" id="SSF50494">
    <property type="entry name" value="Trypsin-like serine proteases"/>
    <property type="match status" value="1"/>
</dbReference>
<dbReference type="InterPro" id="IPR009003">
    <property type="entry name" value="Peptidase_S1_PA"/>
</dbReference>
<keyword evidence="2" id="KW-0645">Protease</keyword>
<dbReference type="InterPro" id="IPR001940">
    <property type="entry name" value="Peptidase_S1C"/>
</dbReference>
<dbReference type="PROSITE" id="PS50106">
    <property type="entry name" value="PDZ"/>
    <property type="match status" value="1"/>
</dbReference>
<evidence type="ECO:0000259" key="5">
    <source>
        <dbReference type="PROSITE" id="PS50106"/>
    </source>
</evidence>
<evidence type="ECO:0000256" key="3">
    <source>
        <dbReference type="ARBA" id="ARBA00022801"/>
    </source>
</evidence>
<feature type="compositionally biased region" description="Polar residues" evidence="4">
    <location>
        <begin position="61"/>
        <end position="78"/>
    </location>
</feature>
<organism evidence="6 7">
    <name type="scientific">Mycetocola zhadangensis</name>
    <dbReference type="NCBI Taxonomy" id="1164595"/>
    <lineage>
        <taxon>Bacteria</taxon>
        <taxon>Bacillati</taxon>
        <taxon>Actinomycetota</taxon>
        <taxon>Actinomycetes</taxon>
        <taxon>Micrococcales</taxon>
        <taxon>Microbacteriaceae</taxon>
        <taxon>Mycetocola</taxon>
    </lineage>
</organism>
<feature type="compositionally biased region" description="Polar residues" evidence="4">
    <location>
        <begin position="99"/>
        <end position="109"/>
    </location>
</feature>
<gene>
    <name evidence="6" type="ORF">D9V28_02465</name>
</gene>